<comment type="caution">
    <text evidence="3">The sequence shown here is derived from an EMBL/GenBank/DDBJ whole genome shotgun (WGS) entry which is preliminary data.</text>
</comment>
<dbReference type="GO" id="GO:0005737">
    <property type="term" value="C:cytoplasm"/>
    <property type="evidence" value="ECO:0007669"/>
    <property type="project" value="TreeGrafter"/>
</dbReference>
<gene>
    <name evidence="3" type="ORF">FHS03_001915</name>
</gene>
<organism evidence="3 4">
    <name type="scientific">Pseudoduganella violacea</name>
    <dbReference type="NCBI Taxonomy" id="1715466"/>
    <lineage>
        <taxon>Bacteria</taxon>
        <taxon>Pseudomonadati</taxon>
        <taxon>Pseudomonadota</taxon>
        <taxon>Betaproteobacteria</taxon>
        <taxon>Burkholderiales</taxon>
        <taxon>Oxalobacteraceae</taxon>
        <taxon>Telluria group</taxon>
        <taxon>Pseudoduganella</taxon>
    </lineage>
</organism>
<dbReference type="Pfam" id="PF12850">
    <property type="entry name" value="Metallophos_2"/>
    <property type="match status" value="1"/>
</dbReference>
<comment type="similarity">
    <text evidence="1">Belongs to the metallophosphoesterase superfamily. YfcE family.</text>
</comment>
<evidence type="ECO:0000259" key="2">
    <source>
        <dbReference type="Pfam" id="PF12850"/>
    </source>
</evidence>
<evidence type="ECO:0000313" key="4">
    <source>
        <dbReference type="Proteomes" id="UP000541535"/>
    </source>
</evidence>
<feature type="domain" description="Calcineurin-like phosphoesterase" evidence="2">
    <location>
        <begin position="2"/>
        <end position="179"/>
    </location>
</feature>
<reference evidence="3 4" key="1">
    <citation type="submission" date="2020-08" db="EMBL/GenBank/DDBJ databases">
        <title>Genomic Encyclopedia of Type Strains, Phase III (KMG-III): the genomes of soil and plant-associated and newly described type strains.</title>
        <authorList>
            <person name="Whitman W."/>
        </authorList>
    </citation>
    <scope>NUCLEOTIDE SEQUENCE [LARGE SCALE GENOMIC DNA]</scope>
    <source>
        <strain evidence="3 4">CECT 8897</strain>
    </source>
</reference>
<dbReference type="InterPro" id="IPR029052">
    <property type="entry name" value="Metallo-depent_PP-like"/>
</dbReference>
<proteinExistence type="inferred from homology"/>
<accession>A0A7W5B9U1</accession>
<dbReference type="SUPFAM" id="SSF56300">
    <property type="entry name" value="Metallo-dependent phosphatases"/>
    <property type="match status" value="1"/>
</dbReference>
<dbReference type="PANTHER" id="PTHR42850">
    <property type="entry name" value="METALLOPHOSPHOESTERASE"/>
    <property type="match status" value="1"/>
</dbReference>
<sequence length="247" mass="26933">MMRIAAISDIHGNLGALDAVLADIARRGVDVTVNLGDILSGSLQPRETADRLMALDLPTIAGNHERQVLEHDPARMGASDLYAHQQLRPEQRAWIARLPASLRLADDVLLVHGTPSSDLVYFMETVTEAGQRAATYEEVSERAGTAQASLILCGHTHVPRAMQLDDGRLIVNPGSVGLQAYDDDHPFPHKAENGTPHARYAIVERKGRGWAVEQYAVAYDWGAASALAARKGRMEWAFALKTGRMPD</sequence>
<dbReference type="PIRSF" id="PIRSF000883">
    <property type="entry name" value="Pesterase_MJ0912"/>
    <property type="match status" value="1"/>
</dbReference>
<dbReference type="Gene3D" id="3.60.21.10">
    <property type="match status" value="1"/>
</dbReference>
<dbReference type="Proteomes" id="UP000541535">
    <property type="component" value="Unassembled WGS sequence"/>
</dbReference>
<dbReference type="GO" id="GO:0016791">
    <property type="term" value="F:phosphatase activity"/>
    <property type="evidence" value="ECO:0007669"/>
    <property type="project" value="TreeGrafter"/>
</dbReference>
<dbReference type="InterPro" id="IPR024654">
    <property type="entry name" value="Calcineurin-like_PHP_lpxH"/>
</dbReference>
<evidence type="ECO:0000313" key="3">
    <source>
        <dbReference type="EMBL" id="MBB3118870.1"/>
    </source>
</evidence>
<protein>
    <submittedName>
        <fullName evidence="3">Putative phosphodiesterase</fullName>
    </submittedName>
</protein>
<name>A0A7W5B9U1_9BURK</name>
<keyword evidence="4" id="KW-1185">Reference proteome</keyword>
<dbReference type="PANTHER" id="PTHR42850:SF2">
    <property type="entry name" value="BLL5683 PROTEIN"/>
    <property type="match status" value="1"/>
</dbReference>
<dbReference type="InterPro" id="IPR011152">
    <property type="entry name" value="Pesterase_MJ0912"/>
</dbReference>
<dbReference type="CDD" id="cd00838">
    <property type="entry name" value="MPP_superfamily"/>
    <property type="match status" value="1"/>
</dbReference>
<dbReference type="AlphaFoldDB" id="A0A7W5B9U1"/>
<dbReference type="InterPro" id="IPR050126">
    <property type="entry name" value="Ap4A_hydrolase"/>
</dbReference>
<evidence type="ECO:0000256" key="1">
    <source>
        <dbReference type="ARBA" id="ARBA00008950"/>
    </source>
</evidence>
<dbReference type="EMBL" id="JACHXD010000004">
    <property type="protein sequence ID" value="MBB3118870.1"/>
    <property type="molecule type" value="Genomic_DNA"/>
</dbReference>